<evidence type="ECO:0000313" key="2">
    <source>
        <dbReference type="Proteomes" id="UP000273786"/>
    </source>
</evidence>
<accession>A0A3P3FAJ3</accession>
<evidence type="ECO:0000313" key="1">
    <source>
        <dbReference type="EMBL" id="RRH95316.1"/>
    </source>
</evidence>
<dbReference type="Proteomes" id="UP000273786">
    <property type="component" value="Unassembled WGS sequence"/>
</dbReference>
<organism evidence="1 2">
    <name type="scientific">Mesorhizobium tamadayense</name>
    <dbReference type="NCBI Taxonomy" id="425306"/>
    <lineage>
        <taxon>Bacteria</taxon>
        <taxon>Pseudomonadati</taxon>
        <taxon>Pseudomonadota</taxon>
        <taxon>Alphaproteobacteria</taxon>
        <taxon>Hyphomicrobiales</taxon>
        <taxon>Phyllobacteriaceae</taxon>
        <taxon>Mesorhizobium</taxon>
    </lineage>
</organism>
<reference evidence="1 2" key="1">
    <citation type="submission" date="2018-11" db="EMBL/GenBank/DDBJ databases">
        <title>the genome of Mesorhizobium tamadayense DSM 28320.</title>
        <authorList>
            <person name="Gao J."/>
        </authorList>
    </citation>
    <scope>NUCLEOTIDE SEQUENCE [LARGE SCALE GENOMIC DNA]</scope>
    <source>
        <strain evidence="1 2">DSM 28320</strain>
    </source>
</reference>
<sequence length="334" mass="35923">MGLKSVPLGIAVLGLLAIAVATTMSARSFAALRSSSIPAWLQAHVGEGDGQIAQVVLERARALYLKKVSEGSVKNPCYFAMDATRPGDLGNGVLGRRYYVICEAEQSFRAVSAGHGGGRNLKGVADFSNGRRCAKNFGNAMDSELTADGAYMTAEAKTSFKGYYRVGAKQDAVFMRTFVQFDGEGETANARQRVIGGHPAALLRGMCLRKSPNSSHADHDGYVPFGKLVNYAGGRSNGCTSWSPADAEQIIPMVKDNPTTLYIYPESRDIAAIARAVAARQSPSGAELYWNASCLKEIGSPKFWPKKMLEPVIARYKKDQPLPPAQPVPICRDP</sequence>
<dbReference type="RefSeq" id="WP_125003710.1">
    <property type="nucleotide sequence ID" value="NZ_RQXT01000037.1"/>
</dbReference>
<dbReference type="OrthoDB" id="7735097at2"/>
<proteinExistence type="predicted"/>
<keyword evidence="2" id="KW-1185">Reference proteome</keyword>
<name>A0A3P3FAJ3_9HYPH</name>
<evidence type="ECO:0008006" key="3">
    <source>
        <dbReference type="Google" id="ProtNLM"/>
    </source>
</evidence>
<gene>
    <name evidence="1" type="ORF">EH240_24910</name>
</gene>
<dbReference type="AlphaFoldDB" id="A0A3P3FAJ3"/>
<dbReference type="EMBL" id="RQXT01000037">
    <property type="protein sequence ID" value="RRH95316.1"/>
    <property type="molecule type" value="Genomic_DNA"/>
</dbReference>
<protein>
    <recommendedName>
        <fullName evidence="3">YkuD domain-containing protein</fullName>
    </recommendedName>
</protein>
<comment type="caution">
    <text evidence="1">The sequence shown here is derived from an EMBL/GenBank/DDBJ whole genome shotgun (WGS) entry which is preliminary data.</text>
</comment>